<dbReference type="SUPFAM" id="SSF53850">
    <property type="entry name" value="Periplasmic binding protein-like II"/>
    <property type="match status" value="1"/>
</dbReference>
<dbReference type="InterPro" id="IPR022627">
    <property type="entry name" value="DUF3502"/>
</dbReference>
<evidence type="ECO:0000259" key="2">
    <source>
        <dbReference type="Pfam" id="PF12010"/>
    </source>
</evidence>
<dbReference type="Pfam" id="PF01547">
    <property type="entry name" value="SBP_bac_1"/>
    <property type="match status" value="1"/>
</dbReference>
<name>A0A1I0GSJ0_9FIRM</name>
<dbReference type="GeneID" id="93280538"/>
<dbReference type="PROSITE" id="PS51257">
    <property type="entry name" value="PROKAR_LIPOPROTEIN"/>
    <property type="match status" value="1"/>
</dbReference>
<dbReference type="Gene3D" id="3.40.190.10">
    <property type="entry name" value="Periplasmic binding protein-like II"/>
    <property type="match status" value="1"/>
</dbReference>
<feature type="chain" id="PRO_5044372558" evidence="1">
    <location>
        <begin position="21"/>
        <end position="485"/>
    </location>
</feature>
<protein>
    <submittedName>
        <fullName evidence="3">Carbohydrate ABC transporter substrate-binding protein, CUT1 family</fullName>
    </submittedName>
</protein>
<reference evidence="4" key="1">
    <citation type="submission" date="2016-10" db="EMBL/GenBank/DDBJ databases">
        <authorList>
            <person name="Varghese N."/>
            <person name="Submissions S."/>
        </authorList>
    </citation>
    <scope>NUCLEOTIDE SEQUENCE [LARGE SCALE GENOMIC DNA]</scope>
    <source>
        <strain evidence="4">NLAE-zl-G277</strain>
    </source>
</reference>
<gene>
    <name evidence="3" type="ORF">SAMN05216313_11312</name>
</gene>
<dbReference type="Proteomes" id="UP000198508">
    <property type="component" value="Unassembled WGS sequence"/>
</dbReference>
<dbReference type="PANTHER" id="PTHR43649">
    <property type="entry name" value="ARABINOSE-BINDING PROTEIN-RELATED"/>
    <property type="match status" value="1"/>
</dbReference>
<dbReference type="InterPro" id="IPR050490">
    <property type="entry name" value="Bact_solute-bd_prot1"/>
</dbReference>
<evidence type="ECO:0000256" key="1">
    <source>
        <dbReference type="SAM" id="SignalP"/>
    </source>
</evidence>
<dbReference type="AlphaFoldDB" id="A0A1I0GSJ0"/>
<keyword evidence="4" id="KW-1185">Reference proteome</keyword>
<evidence type="ECO:0000313" key="4">
    <source>
        <dbReference type="Proteomes" id="UP000198508"/>
    </source>
</evidence>
<dbReference type="RefSeq" id="WP_092364527.1">
    <property type="nucleotide sequence ID" value="NZ_DAINWJ010000232.1"/>
</dbReference>
<accession>A0A1I0GSJ0</accession>
<dbReference type="Pfam" id="PF12010">
    <property type="entry name" value="DUF3502"/>
    <property type="match status" value="1"/>
</dbReference>
<dbReference type="EMBL" id="FOIM01000013">
    <property type="protein sequence ID" value="SET74296.1"/>
    <property type="molecule type" value="Genomic_DNA"/>
</dbReference>
<feature type="domain" description="DUF3502" evidence="2">
    <location>
        <begin position="414"/>
        <end position="482"/>
    </location>
</feature>
<dbReference type="PANTHER" id="PTHR43649:SF17">
    <property type="entry name" value="ABC TRANSPORTER SOLUTE BINDING PROTEIN-SUGAR TRANSPORT"/>
    <property type="match status" value="1"/>
</dbReference>
<evidence type="ECO:0000313" key="3">
    <source>
        <dbReference type="EMBL" id="SET74296.1"/>
    </source>
</evidence>
<keyword evidence="1" id="KW-0732">Signal</keyword>
<feature type="signal peptide" evidence="1">
    <location>
        <begin position="1"/>
        <end position="20"/>
    </location>
</feature>
<proteinExistence type="predicted"/>
<dbReference type="InterPro" id="IPR006059">
    <property type="entry name" value="SBP"/>
</dbReference>
<sequence>MKKVLSAALCGCMAASLALTGCSTGASGGASDGGKEDVTLLWYTEGDQPDDLQMVLDKVNPILKEKIGATVDIRFISNADYDEKMTSVINSGEPYDICFTCDWANSYAINARKGAYLDLTPYLDGDNKALKEAVDSRFWDGVAVDGKIYGVPANKELPYAPVWAFTKELVDKYNLDIDSVSDLASLEPLLKTIKENEPEIVPLPLRASDIPGIIDHYDIPAARELPAYVRYDDESRKVVNPFEQEDVLNNLRTIRDYFEKGYINQDAATNKQKLKNRLIYVGWYCPGAEEIWGNQAGYEVVCRPRYENYYSTTSCIGSLQAVSANSKHPAEAVKFLELLNTDPEIKNLLTYGIEGVHYEKTSDTSIKLLDASSKYTTDYYTLGNELIMYTVDPQARDLWDQYRAFNDASKPSVLVGFSLNNENVKTEYASVMNITAQYLPQLFTGSAADVDQTVAEMNQKLYDAGLQKIIEDMQKQIDEWAAKQK</sequence>
<organism evidence="3 4">
    <name type="scientific">Enterocloster lavalensis</name>
    <dbReference type="NCBI Taxonomy" id="460384"/>
    <lineage>
        <taxon>Bacteria</taxon>
        <taxon>Bacillati</taxon>
        <taxon>Bacillota</taxon>
        <taxon>Clostridia</taxon>
        <taxon>Lachnospirales</taxon>
        <taxon>Lachnospiraceae</taxon>
        <taxon>Enterocloster</taxon>
    </lineage>
</organism>
<dbReference type="STRING" id="460384.SAMN05216313_11312"/>